<evidence type="ECO:0000256" key="1">
    <source>
        <dbReference type="SAM" id="SignalP"/>
    </source>
</evidence>
<evidence type="ECO:0000313" key="3">
    <source>
        <dbReference type="Proteomes" id="UP000656881"/>
    </source>
</evidence>
<protein>
    <recommendedName>
        <fullName evidence="4">Serine/threonine protein kinase</fullName>
    </recommendedName>
</protein>
<dbReference type="RefSeq" id="WP_164327029.1">
    <property type="nucleotide sequence ID" value="NZ_BMNG01000004.1"/>
</dbReference>
<keyword evidence="1" id="KW-0732">Signal</keyword>
<keyword evidence="3" id="KW-1185">Reference proteome</keyword>
<feature type="chain" id="PRO_5047203294" description="Serine/threonine protein kinase" evidence="1">
    <location>
        <begin position="33"/>
        <end position="147"/>
    </location>
</feature>
<sequence>MTHMHRYAAAVAALAALVAGSTVPSAAASALAAPPASRAAPAAPDRAPHPHAKSVLFDTWFNVQGYSPTLKIHFGVHRYTLKADCDSDRLAGQLYHSATGVDPKVGSAFTVPCNGAPKTINYQLRGGFYYFYFLSGVDNTHIVADGA</sequence>
<comment type="caution">
    <text evidence="2">The sequence shown here is derived from an EMBL/GenBank/DDBJ whole genome shotgun (WGS) entry which is preliminary data.</text>
</comment>
<evidence type="ECO:0000313" key="2">
    <source>
        <dbReference type="EMBL" id="GGO42071.1"/>
    </source>
</evidence>
<gene>
    <name evidence="2" type="ORF">GCM10012286_22780</name>
</gene>
<proteinExistence type="predicted"/>
<evidence type="ECO:0008006" key="4">
    <source>
        <dbReference type="Google" id="ProtNLM"/>
    </source>
</evidence>
<dbReference type="Proteomes" id="UP000656881">
    <property type="component" value="Unassembled WGS sequence"/>
</dbReference>
<feature type="signal peptide" evidence="1">
    <location>
        <begin position="1"/>
        <end position="32"/>
    </location>
</feature>
<dbReference type="EMBL" id="BMNG01000004">
    <property type="protein sequence ID" value="GGO42071.1"/>
    <property type="molecule type" value="Genomic_DNA"/>
</dbReference>
<name>A0ABQ2LQX5_9ACTN</name>
<reference evidence="3" key="1">
    <citation type="journal article" date="2019" name="Int. J. Syst. Evol. Microbiol.">
        <title>The Global Catalogue of Microorganisms (GCM) 10K type strain sequencing project: providing services to taxonomists for standard genome sequencing and annotation.</title>
        <authorList>
            <consortium name="The Broad Institute Genomics Platform"/>
            <consortium name="The Broad Institute Genome Sequencing Center for Infectious Disease"/>
            <person name="Wu L."/>
            <person name="Ma J."/>
        </authorList>
    </citation>
    <scope>NUCLEOTIDE SEQUENCE [LARGE SCALE GENOMIC DNA]</scope>
    <source>
        <strain evidence="3">CGMCC 4.7349</strain>
    </source>
</reference>
<organism evidence="2 3">
    <name type="scientific">Streptomyces lasiicapitis</name>
    <dbReference type="NCBI Taxonomy" id="1923961"/>
    <lineage>
        <taxon>Bacteria</taxon>
        <taxon>Bacillati</taxon>
        <taxon>Actinomycetota</taxon>
        <taxon>Actinomycetes</taxon>
        <taxon>Kitasatosporales</taxon>
        <taxon>Streptomycetaceae</taxon>
        <taxon>Streptomyces</taxon>
    </lineage>
</organism>
<accession>A0ABQ2LQX5</accession>